<evidence type="ECO:0000256" key="1">
    <source>
        <dbReference type="ARBA" id="ARBA00004123"/>
    </source>
</evidence>
<reference evidence="8" key="1">
    <citation type="journal article" date="2020" name="Ecol. Evol.">
        <title>Genome structure and content of the rice root-knot nematode (Meloidogyne graminicola).</title>
        <authorList>
            <person name="Phan N.T."/>
            <person name="Danchin E.G.J."/>
            <person name="Klopp C."/>
            <person name="Perfus-Barbeoch L."/>
            <person name="Kozlowski D.K."/>
            <person name="Koutsovoulos G.D."/>
            <person name="Lopez-Roques C."/>
            <person name="Bouchez O."/>
            <person name="Zahm M."/>
            <person name="Besnard G."/>
            <person name="Bellafiore S."/>
        </authorList>
    </citation>
    <scope>NUCLEOTIDE SEQUENCE</scope>
    <source>
        <strain evidence="8">VN-18</strain>
    </source>
</reference>
<keyword evidence="3" id="KW-0747">Spliceosome</keyword>
<accession>A0A8T0A1B4</accession>
<evidence type="ECO:0000256" key="4">
    <source>
        <dbReference type="ARBA" id="ARBA00023054"/>
    </source>
</evidence>
<dbReference type="InterPro" id="IPR022209">
    <property type="entry name" value="CWC25"/>
</dbReference>
<feature type="compositionally biased region" description="Basic and acidic residues" evidence="7">
    <location>
        <begin position="136"/>
        <end position="147"/>
    </location>
</feature>
<comment type="caution">
    <text evidence="8">The sequence shown here is derived from an EMBL/GenBank/DDBJ whole genome shotgun (WGS) entry which is preliminary data.</text>
</comment>
<evidence type="ECO:0000313" key="9">
    <source>
        <dbReference type="Proteomes" id="UP000605970"/>
    </source>
</evidence>
<dbReference type="GO" id="GO:0005681">
    <property type="term" value="C:spliceosomal complex"/>
    <property type="evidence" value="ECO:0007669"/>
    <property type="project" value="UniProtKB-KW"/>
</dbReference>
<evidence type="ECO:0000256" key="6">
    <source>
        <dbReference type="ARBA" id="ARBA00023242"/>
    </source>
</evidence>
<gene>
    <name evidence="8" type="ORF">Mgra_00001274</name>
</gene>
<evidence type="ECO:0000313" key="8">
    <source>
        <dbReference type="EMBL" id="KAF7639312.1"/>
    </source>
</evidence>
<evidence type="ECO:0000256" key="7">
    <source>
        <dbReference type="SAM" id="MobiDB-lite"/>
    </source>
</evidence>
<name>A0A8T0A1B4_9BILA</name>
<dbReference type="AlphaFoldDB" id="A0A8T0A1B4"/>
<dbReference type="EMBL" id="JABEBT010000006">
    <property type="protein sequence ID" value="KAF7639312.1"/>
    <property type="molecule type" value="Genomic_DNA"/>
</dbReference>
<sequence length="147" mass="17742">MSDHPSSSKNSNMQWMYEGTKSIVNREDYLLGKKIDRNFELFSDVVIKDKEEENQENFFKQKFLHNDPKTQKISALDVRTVRNEDPLVALKFQEEQRRRQMLENPLLKLKAQKILQKEFKKKMKKEEKKLKKKEKKMKELHTKNNKS</sequence>
<feature type="region of interest" description="Disordered" evidence="7">
    <location>
        <begin position="121"/>
        <end position="147"/>
    </location>
</feature>
<keyword evidence="5" id="KW-0508">mRNA splicing</keyword>
<dbReference type="Pfam" id="PF12542">
    <property type="entry name" value="CWC25"/>
    <property type="match status" value="1"/>
</dbReference>
<protein>
    <submittedName>
        <fullName evidence="8">Rab5-bind domain-containing protein</fullName>
    </submittedName>
</protein>
<keyword evidence="2" id="KW-0507">mRNA processing</keyword>
<keyword evidence="9" id="KW-1185">Reference proteome</keyword>
<keyword evidence="4" id="KW-0175">Coiled coil</keyword>
<dbReference type="GO" id="GO:0006397">
    <property type="term" value="P:mRNA processing"/>
    <property type="evidence" value="ECO:0007669"/>
    <property type="project" value="UniProtKB-KW"/>
</dbReference>
<keyword evidence="6" id="KW-0539">Nucleus</keyword>
<evidence type="ECO:0000256" key="2">
    <source>
        <dbReference type="ARBA" id="ARBA00022664"/>
    </source>
</evidence>
<dbReference type="GO" id="GO:0008380">
    <property type="term" value="P:RNA splicing"/>
    <property type="evidence" value="ECO:0007669"/>
    <property type="project" value="UniProtKB-KW"/>
</dbReference>
<evidence type="ECO:0000256" key="3">
    <source>
        <dbReference type="ARBA" id="ARBA00022728"/>
    </source>
</evidence>
<comment type="subcellular location">
    <subcellularLocation>
        <location evidence="1">Nucleus</location>
    </subcellularLocation>
</comment>
<dbReference type="Proteomes" id="UP000605970">
    <property type="component" value="Unassembled WGS sequence"/>
</dbReference>
<proteinExistence type="predicted"/>
<organism evidence="8 9">
    <name type="scientific">Meloidogyne graminicola</name>
    <dbReference type="NCBI Taxonomy" id="189291"/>
    <lineage>
        <taxon>Eukaryota</taxon>
        <taxon>Metazoa</taxon>
        <taxon>Ecdysozoa</taxon>
        <taxon>Nematoda</taxon>
        <taxon>Chromadorea</taxon>
        <taxon>Rhabditida</taxon>
        <taxon>Tylenchina</taxon>
        <taxon>Tylenchomorpha</taxon>
        <taxon>Tylenchoidea</taxon>
        <taxon>Meloidogynidae</taxon>
        <taxon>Meloidogyninae</taxon>
        <taxon>Meloidogyne</taxon>
    </lineage>
</organism>
<dbReference type="OrthoDB" id="21123at2759"/>
<evidence type="ECO:0000256" key="5">
    <source>
        <dbReference type="ARBA" id="ARBA00023187"/>
    </source>
</evidence>